<evidence type="ECO:0000313" key="13">
    <source>
        <dbReference type="EMBL" id="CUK18188.1"/>
    </source>
</evidence>
<accession>A0A0P1IJU9</accession>
<dbReference type="Gene3D" id="1.20.1550.10">
    <property type="entry name" value="DsbB-like"/>
    <property type="match status" value="1"/>
</dbReference>
<feature type="transmembrane region" description="Helical" evidence="12">
    <location>
        <begin position="42"/>
        <end position="60"/>
    </location>
</feature>
<comment type="subcellular location">
    <subcellularLocation>
        <location evidence="1">Membrane</location>
        <topology evidence="1">Multi-pass membrane protein</topology>
    </subcellularLocation>
</comment>
<dbReference type="GO" id="GO:0006457">
    <property type="term" value="P:protein folding"/>
    <property type="evidence" value="ECO:0007669"/>
    <property type="project" value="InterPro"/>
</dbReference>
<sequence length="140" mass="14956">MPQFSKDTLLGLAWALALVASLSVLFIGEIQGQTPCVLCWFQRAFMFPLAIVLGLGLWWQDQNVGRYGIVLALGGAIVALWHMGLYAGLIPEKIQPCSASGPSCTDANQTVLGIPIPLMALVSFALIGVLCALSLKEKQV</sequence>
<reference evidence="14" key="1">
    <citation type="submission" date="2015-09" db="EMBL/GenBank/DDBJ databases">
        <authorList>
            <person name="Rodrigo-Torres L."/>
            <person name="Arahal D.R."/>
        </authorList>
    </citation>
    <scope>NUCLEOTIDE SEQUENCE [LARGE SCALE GENOMIC DNA]</scope>
    <source>
        <strain evidence="14">CECT 5091</strain>
    </source>
</reference>
<organism evidence="13 14">
    <name type="scientific">Ruegeria denitrificans</name>
    <dbReference type="NCBI Taxonomy" id="1715692"/>
    <lineage>
        <taxon>Bacteria</taxon>
        <taxon>Pseudomonadati</taxon>
        <taxon>Pseudomonadota</taxon>
        <taxon>Alphaproteobacteria</taxon>
        <taxon>Rhodobacterales</taxon>
        <taxon>Roseobacteraceae</taxon>
        <taxon>Ruegeria</taxon>
    </lineage>
</organism>
<dbReference type="AlphaFoldDB" id="A0A0P1IJU9"/>
<evidence type="ECO:0000256" key="7">
    <source>
        <dbReference type="ARBA" id="ARBA00023002"/>
    </source>
</evidence>
<evidence type="ECO:0000256" key="8">
    <source>
        <dbReference type="ARBA" id="ARBA00023136"/>
    </source>
</evidence>
<keyword evidence="11" id="KW-0676">Redox-active center</keyword>
<keyword evidence="10" id="KW-0143">Chaperone</keyword>
<dbReference type="OrthoDB" id="158402at2"/>
<dbReference type="InterPro" id="IPR003752">
    <property type="entry name" value="DiS_bond_form_DsbB/BdbC"/>
</dbReference>
<evidence type="ECO:0000256" key="2">
    <source>
        <dbReference type="ARBA" id="ARBA00007602"/>
    </source>
</evidence>
<comment type="similarity">
    <text evidence="2">Belongs to the DsbB family. BdbC subfamily.</text>
</comment>
<dbReference type="Pfam" id="PF02600">
    <property type="entry name" value="DsbB"/>
    <property type="match status" value="1"/>
</dbReference>
<evidence type="ECO:0000256" key="9">
    <source>
        <dbReference type="ARBA" id="ARBA00023157"/>
    </source>
</evidence>
<dbReference type="InterPro" id="IPR023380">
    <property type="entry name" value="DsbB-like_sf"/>
</dbReference>
<gene>
    <name evidence="13" type="primary">bdbC</name>
    <name evidence="13" type="ORF">RUE5091_04219</name>
</gene>
<evidence type="ECO:0000256" key="6">
    <source>
        <dbReference type="ARBA" id="ARBA00022989"/>
    </source>
</evidence>
<evidence type="ECO:0000256" key="4">
    <source>
        <dbReference type="ARBA" id="ARBA00022692"/>
    </source>
</evidence>
<keyword evidence="14" id="KW-1185">Reference proteome</keyword>
<dbReference type="EMBL" id="CYUD01000019">
    <property type="protein sequence ID" value="CUK18188.1"/>
    <property type="molecule type" value="Genomic_DNA"/>
</dbReference>
<keyword evidence="8 12" id="KW-0472">Membrane</keyword>
<evidence type="ECO:0000313" key="14">
    <source>
        <dbReference type="Proteomes" id="UP000051260"/>
    </source>
</evidence>
<protein>
    <submittedName>
        <fullName evidence="13">Thiol-disulfide oxidoreductase C</fullName>
    </submittedName>
</protein>
<name>A0A0P1IJU9_9RHOB</name>
<keyword evidence="9" id="KW-1015">Disulfide bond</keyword>
<evidence type="ECO:0000256" key="3">
    <source>
        <dbReference type="ARBA" id="ARBA00022448"/>
    </source>
</evidence>
<evidence type="ECO:0000256" key="1">
    <source>
        <dbReference type="ARBA" id="ARBA00004141"/>
    </source>
</evidence>
<dbReference type="PIRSF" id="PIRSF036659">
    <property type="entry name" value="BdbC"/>
    <property type="match status" value="1"/>
</dbReference>
<evidence type="ECO:0000256" key="11">
    <source>
        <dbReference type="ARBA" id="ARBA00023284"/>
    </source>
</evidence>
<dbReference type="Proteomes" id="UP000051260">
    <property type="component" value="Unassembled WGS sequence"/>
</dbReference>
<dbReference type="RefSeq" id="WP_058283826.1">
    <property type="nucleotide sequence ID" value="NZ_CYUD01000019.1"/>
</dbReference>
<proteinExistence type="inferred from homology"/>
<feature type="transmembrane region" description="Helical" evidence="12">
    <location>
        <begin position="67"/>
        <end position="90"/>
    </location>
</feature>
<feature type="transmembrane region" description="Helical" evidence="12">
    <location>
        <begin position="110"/>
        <end position="135"/>
    </location>
</feature>
<keyword evidence="5" id="KW-0249">Electron transport</keyword>
<dbReference type="PANTHER" id="PTHR43469:SF1">
    <property type="entry name" value="SPBETA PROPHAGE-DERIVED DISULFIDE BOND FORMATION PROTEIN B"/>
    <property type="match status" value="1"/>
</dbReference>
<dbReference type="STRING" id="1715692.RUE5091_04219"/>
<evidence type="ECO:0000256" key="12">
    <source>
        <dbReference type="SAM" id="Phobius"/>
    </source>
</evidence>
<dbReference type="InterPro" id="IPR012187">
    <property type="entry name" value="Disulphide_bond_form_BdbC"/>
</dbReference>
<keyword evidence="6 12" id="KW-1133">Transmembrane helix</keyword>
<keyword evidence="3" id="KW-0813">Transport</keyword>
<dbReference type="SUPFAM" id="SSF158442">
    <property type="entry name" value="DsbB-like"/>
    <property type="match status" value="1"/>
</dbReference>
<dbReference type="GO" id="GO:0016020">
    <property type="term" value="C:membrane"/>
    <property type="evidence" value="ECO:0007669"/>
    <property type="project" value="UniProtKB-SubCell"/>
</dbReference>
<dbReference type="PANTHER" id="PTHR43469">
    <property type="entry name" value="DISULFIDE FORMATION PROTEIN-RELATED"/>
    <property type="match status" value="1"/>
</dbReference>
<evidence type="ECO:0000256" key="10">
    <source>
        <dbReference type="ARBA" id="ARBA00023186"/>
    </source>
</evidence>
<evidence type="ECO:0000256" key="5">
    <source>
        <dbReference type="ARBA" id="ARBA00022982"/>
    </source>
</evidence>
<keyword evidence="7" id="KW-0560">Oxidoreductase</keyword>
<keyword evidence="4 12" id="KW-0812">Transmembrane</keyword>
<dbReference type="GO" id="GO:0015035">
    <property type="term" value="F:protein-disulfide reductase activity"/>
    <property type="evidence" value="ECO:0007669"/>
    <property type="project" value="InterPro"/>
</dbReference>